<evidence type="ECO:0000256" key="3">
    <source>
        <dbReference type="ARBA" id="ARBA00022679"/>
    </source>
</evidence>
<keyword evidence="3" id="KW-0808">Transferase</keyword>
<evidence type="ECO:0000313" key="4">
    <source>
        <dbReference type="EMBL" id="KAF2662518.1"/>
    </source>
</evidence>
<organism evidence="4 5">
    <name type="scientific">Lophiostoma macrostomum CBS 122681</name>
    <dbReference type="NCBI Taxonomy" id="1314788"/>
    <lineage>
        <taxon>Eukaryota</taxon>
        <taxon>Fungi</taxon>
        <taxon>Dikarya</taxon>
        <taxon>Ascomycota</taxon>
        <taxon>Pezizomycotina</taxon>
        <taxon>Dothideomycetes</taxon>
        <taxon>Pleosporomycetidae</taxon>
        <taxon>Pleosporales</taxon>
        <taxon>Lophiostomataceae</taxon>
        <taxon>Lophiostoma</taxon>
    </lineage>
</organism>
<gene>
    <name evidence="4" type="ORF">K491DRAFT_585319</name>
</gene>
<evidence type="ECO:0008006" key="6">
    <source>
        <dbReference type="Google" id="ProtNLM"/>
    </source>
</evidence>
<proteinExistence type="inferred from homology"/>
<evidence type="ECO:0000313" key="5">
    <source>
        <dbReference type="Proteomes" id="UP000799324"/>
    </source>
</evidence>
<name>A0A6A6TUG7_9PLEO</name>
<dbReference type="GO" id="GO:0016757">
    <property type="term" value="F:glycosyltransferase activity"/>
    <property type="evidence" value="ECO:0007669"/>
    <property type="project" value="UniProtKB-KW"/>
</dbReference>
<evidence type="ECO:0000256" key="2">
    <source>
        <dbReference type="ARBA" id="ARBA00022676"/>
    </source>
</evidence>
<keyword evidence="5" id="KW-1185">Reference proteome</keyword>
<comment type="similarity">
    <text evidence="1">Belongs to the glycosyltransferase 34 family.</text>
</comment>
<evidence type="ECO:0000256" key="1">
    <source>
        <dbReference type="ARBA" id="ARBA00005664"/>
    </source>
</evidence>
<feature type="non-terminal residue" evidence="4">
    <location>
        <position position="1"/>
    </location>
</feature>
<dbReference type="Pfam" id="PF05637">
    <property type="entry name" value="Glyco_transf_34"/>
    <property type="match status" value="1"/>
</dbReference>
<dbReference type="EMBL" id="MU004289">
    <property type="protein sequence ID" value="KAF2662518.1"/>
    <property type="molecule type" value="Genomic_DNA"/>
</dbReference>
<dbReference type="Proteomes" id="UP000799324">
    <property type="component" value="Unassembled WGS sequence"/>
</dbReference>
<dbReference type="PANTHER" id="PTHR31306:SF3">
    <property type="entry name" value="NUCLEOTIDE-DIPHOSPHO-SUGAR TRANSFERASE DOMAIN-CONTAINING PROTEIN"/>
    <property type="match status" value="1"/>
</dbReference>
<dbReference type="Gene3D" id="3.90.550.10">
    <property type="entry name" value="Spore Coat Polysaccharide Biosynthesis Protein SpsA, Chain A"/>
    <property type="match status" value="1"/>
</dbReference>
<reference evidence="4" key="1">
    <citation type="journal article" date="2020" name="Stud. Mycol.">
        <title>101 Dothideomycetes genomes: a test case for predicting lifestyles and emergence of pathogens.</title>
        <authorList>
            <person name="Haridas S."/>
            <person name="Albert R."/>
            <person name="Binder M."/>
            <person name="Bloem J."/>
            <person name="Labutti K."/>
            <person name="Salamov A."/>
            <person name="Andreopoulos B."/>
            <person name="Baker S."/>
            <person name="Barry K."/>
            <person name="Bills G."/>
            <person name="Bluhm B."/>
            <person name="Cannon C."/>
            <person name="Castanera R."/>
            <person name="Culley D."/>
            <person name="Daum C."/>
            <person name="Ezra D."/>
            <person name="Gonzalez J."/>
            <person name="Henrissat B."/>
            <person name="Kuo A."/>
            <person name="Liang C."/>
            <person name="Lipzen A."/>
            <person name="Lutzoni F."/>
            <person name="Magnuson J."/>
            <person name="Mondo S."/>
            <person name="Nolan M."/>
            <person name="Ohm R."/>
            <person name="Pangilinan J."/>
            <person name="Park H.-J."/>
            <person name="Ramirez L."/>
            <person name="Alfaro M."/>
            <person name="Sun H."/>
            <person name="Tritt A."/>
            <person name="Yoshinaga Y."/>
            <person name="Zwiers L.-H."/>
            <person name="Turgeon B."/>
            <person name="Goodwin S."/>
            <person name="Spatafora J."/>
            <person name="Crous P."/>
            <person name="Grigoriev I."/>
        </authorList>
    </citation>
    <scope>NUCLEOTIDE SEQUENCE</scope>
    <source>
        <strain evidence="4">CBS 122681</strain>
    </source>
</reference>
<dbReference type="OrthoDB" id="3763672at2759"/>
<dbReference type="PANTHER" id="PTHR31306">
    <property type="entry name" value="ALPHA-1,6-MANNOSYLTRANSFERASE MNN11-RELATED"/>
    <property type="match status" value="1"/>
</dbReference>
<keyword evidence="2" id="KW-0328">Glycosyltransferase</keyword>
<accession>A0A6A6TUG7</accession>
<dbReference type="InterPro" id="IPR029044">
    <property type="entry name" value="Nucleotide-diphossugar_trans"/>
</dbReference>
<dbReference type="GO" id="GO:0006487">
    <property type="term" value="P:protein N-linked glycosylation"/>
    <property type="evidence" value="ECO:0007669"/>
    <property type="project" value="TreeGrafter"/>
</dbReference>
<dbReference type="AlphaFoldDB" id="A0A6A6TUG7"/>
<sequence>PTFEESIDALYNSIRHRLDTEEYIDEAGYVFNQSGHRYWQVPLKKDVLILDIDTRKPNGKNELWNKQKLNWESLESMMSASFMNHFLYSRIHGYDYKFFNAAHMPNHYDTWIKPHILSSLLQSYRFVIFIDADATIQHLSVPLEWLFNRWSITPTTSIAMPVDTKIVVNGDAEASCDSKGRTVLNTGFIVVQRVGRAMEMLDAWAGCTGEERYRGCGRWREEWSHEQRAFSEYVRYEFGGDGAVVVSILEIPCDDAMGYPGLFDLDWVLTNCTGQFIRHHTLDKGMAIRSANTAMLQSMAEVMQSALLSRKDDFWVSEDNGGWLSKFTSN</sequence>
<protein>
    <recommendedName>
        <fullName evidence="6">Nucleotide-diphospho-sugar transferase domain-containing protein</fullName>
    </recommendedName>
</protein>
<dbReference type="InterPro" id="IPR008630">
    <property type="entry name" value="Glyco_trans_34"/>
</dbReference>
<dbReference type="GO" id="GO:0000139">
    <property type="term" value="C:Golgi membrane"/>
    <property type="evidence" value="ECO:0007669"/>
    <property type="project" value="TreeGrafter"/>
</dbReference>